<dbReference type="EMBL" id="AAXW01000002">
    <property type="protein sequence ID" value="EAZ93445.1"/>
    <property type="molecule type" value="Genomic_DNA"/>
</dbReference>
<gene>
    <name evidence="1" type="ORF">CY0110_16657</name>
</gene>
<comment type="caution">
    <text evidence="1">The sequence shown here is derived from an EMBL/GenBank/DDBJ whole genome shotgun (WGS) entry which is preliminary data.</text>
</comment>
<reference evidence="1 2" key="1">
    <citation type="submission" date="2007-03" db="EMBL/GenBank/DDBJ databases">
        <authorList>
            <person name="Stal L."/>
            <person name="Ferriera S."/>
            <person name="Johnson J."/>
            <person name="Kravitz S."/>
            <person name="Beeson K."/>
            <person name="Sutton G."/>
            <person name="Rogers Y.-H."/>
            <person name="Friedman R."/>
            <person name="Frazier M."/>
            <person name="Venter J.C."/>
        </authorList>
    </citation>
    <scope>NUCLEOTIDE SEQUENCE [LARGE SCALE GENOMIC DNA]</scope>
    <source>
        <strain evidence="1 2">CCY0110</strain>
    </source>
</reference>
<accession>A3II13</accession>
<dbReference type="AlphaFoldDB" id="A3II13"/>
<evidence type="ECO:0000313" key="2">
    <source>
        <dbReference type="Proteomes" id="UP000003781"/>
    </source>
</evidence>
<proteinExistence type="predicted"/>
<dbReference type="Proteomes" id="UP000003781">
    <property type="component" value="Unassembled WGS sequence"/>
</dbReference>
<name>A3II13_9CHRO</name>
<evidence type="ECO:0000313" key="1">
    <source>
        <dbReference type="EMBL" id="EAZ93445.1"/>
    </source>
</evidence>
<sequence>MVLKPFRHPKHSIKLKPKLSSNFAYGSKSQNYHTLMGEYWYLKCQPVRQDNP</sequence>
<keyword evidence="2" id="KW-1185">Reference proteome</keyword>
<protein>
    <submittedName>
        <fullName evidence="1">Uncharacterized protein</fullName>
    </submittedName>
</protein>
<organism evidence="1 2">
    <name type="scientific">Crocosphaera chwakensis CCY0110</name>
    <dbReference type="NCBI Taxonomy" id="391612"/>
    <lineage>
        <taxon>Bacteria</taxon>
        <taxon>Bacillati</taxon>
        <taxon>Cyanobacteriota</taxon>
        <taxon>Cyanophyceae</taxon>
        <taxon>Oscillatoriophycideae</taxon>
        <taxon>Chroococcales</taxon>
        <taxon>Aphanothecaceae</taxon>
        <taxon>Crocosphaera</taxon>
        <taxon>Crocosphaera chwakensis</taxon>
    </lineage>
</organism>